<accession>A0A495J728</accession>
<dbReference type="GO" id="GO:0005886">
    <property type="term" value="C:plasma membrane"/>
    <property type="evidence" value="ECO:0007669"/>
    <property type="project" value="UniProtKB-SubCell"/>
</dbReference>
<sequence length="216" mass="24270">MAVNPTDIRYTEEVFKLFLSAMVGCLVGLEREIRRKPAGFRTLAIICVGSTLFTICSYKLGFPDNEDRIAANIITGVGFLGAGVIFRNGFSVSGITTAATIWIAAALGMLIGIGDYAIALLSLAVSLIILWAMQFLQNFIDARFQHRSYTISYKDGFDSDELQAKLTQLQLKARNFKETRQDVQTSFEFEVSGKESNLNIFNQWLKNETRIYSFMW</sequence>
<evidence type="ECO:0000256" key="3">
    <source>
        <dbReference type="ARBA" id="ARBA00022475"/>
    </source>
</evidence>
<keyword evidence="6 7" id="KW-0472">Membrane</keyword>
<dbReference type="RefSeq" id="WP_121200660.1">
    <property type="nucleotide sequence ID" value="NZ_RBKU01000001.1"/>
</dbReference>
<keyword evidence="4 7" id="KW-0812">Transmembrane</keyword>
<comment type="caution">
    <text evidence="9">The sequence shown here is derived from an EMBL/GenBank/DDBJ whole genome shotgun (WGS) entry which is preliminary data.</text>
</comment>
<evidence type="ECO:0000259" key="8">
    <source>
        <dbReference type="Pfam" id="PF02308"/>
    </source>
</evidence>
<keyword evidence="10" id="KW-1185">Reference proteome</keyword>
<protein>
    <submittedName>
        <fullName evidence="9">Putative Mg2+ transporter-C (MgtC) family protein</fullName>
    </submittedName>
</protein>
<dbReference type="Pfam" id="PF02308">
    <property type="entry name" value="MgtC"/>
    <property type="match status" value="1"/>
</dbReference>
<dbReference type="InterPro" id="IPR003416">
    <property type="entry name" value="MgtC/SapB/SrpB/YhiD_fam"/>
</dbReference>
<keyword evidence="5 7" id="KW-1133">Transmembrane helix</keyword>
<evidence type="ECO:0000256" key="2">
    <source>
        <dbReference type="ARBA" id="ARBA00009298"/>
    </source>
</evidence>
<feature type="transmembrane region" description="Helical" evidence="7">
    <location>
        <begin position="68"/>
        <end position="86"/>
    </location>
</feature>
<dbReference type="OrthoDB" id="9811198at2"/>
<comment type="subcellular location">
    <subcellularLocation>
        <location evidence="1">Cell membrane</location>
        <topology evidence="1">Multi-pass membrane protein</topology>
    </subcellularLocation>
</comment>
<evidence type="ECO:0000313" key="9">
    <source>
        <dbReference type="EMBL" id="RKR84795.1"/>
    </source>
</evidence>
<comment type="similarity">
    <text evidence="2">Belongs to the MgtC/SapB family.</text>
</comment>
<evidence type="ECO:0000256" key="6">
    <source>
        <dbReference type="ARBA" id="ARBA00023136"/>
    </source>
</evidence>
<reference evidence="9 10" key="1">
    <citation type="submission" date="2018-10" db="EMBL/GenBank/DDBJ databases">
        <title>Genomic Encyclopedia of Archaeal and Bacterial Type Strains, Phase II (KMG-II): from individual species to whole genera.</title>
        <authorList>
            <person name="Goeker M."/>
        </authorList>
    </citation>
    <scope>NUCLEOTIDE SEQUENCE [LARGE SCALE GENOMIC DNA]</scope>
    <source>
        <strain evidence="9 10">DSM 18602</strain>
    </source>
</reference>
<evidence type="ECO:0000313" key="10">
    <source>
        <dbReference type="Proteomes" id="UP000268007"/>
    </source>
</evidence>
<evidence type="ECO:0000256" key="7">
    <source>
        <dbReference type="SAM" id="Phobius"/>
    </source>
</evidence>
<dbReference type="InterPro" id="IPR049177">
    <property type="entry name" value="MgtC_SapB_SrpB_YhiD_N"/>
</dbReference>
<dbReference type="PANTHER" id="PTHR33778:SF1">
    <property type="entry name" value="MAGNESIUM TRANSPORTER YHID-RELATED"/>
    <property type="match status" value="1"/>
</dbReference>
<evidence type="ECO:0000256" key="4">
    <source>
        <dbReference type="ARBA" id="ARBA00022692"/>
    </source>
</evidence>
<dbReference type="EMBL" id="RBKU01000001">
    <property type="protein sequence ID" value="RKR84795.1"/>
    <property type="molecule type" value="Genomic_DNA"/>
</dbReference>
<evidence type="ECO:0000256" key="1">
    <source>
        <dbReference type="ARBA" id="ARBA00004651"/>
    </source>
</evidence>
<keyword evidence="3" id="KW-1003">Cell membrane</keyword>
<dbReference type="PANTHER" id="PTHR33778">
    <property type="entry name" value="PROTEIN MGTC"/>
    <property type="match status" value="1"/>
</dbReference>
<feature type="domain" description="MgtC/SapB/SrpB/YhiD N-terminal" evidence="8">
    <location>
        <begin position="17"/>
        <end position="138"/>
    </location>
</feature>
<evidence type="ECO:0000256" key="5">
    <source>
        <dbReference type="ARBA" id="ARBA00022989"/>
    </source>
</evidence>
<dbReference type="PRINTS" id="PR01837">
    <property type="entry name" value="MGTCSAPBPROT"/>
</dbReference>
<feature type="transmembrane region" description="Helical" evidence="7">
    <location>
        <begin position="93"/>
        <end position="111"/>
    </location>
</feature>
<dbReference type="Proteomes" id="UP000268007">
    <property type="component" value="Unassembled WGS sequence"/>
</dbReference>
<dbReference type="AlphaFoldDB" id="A0A495J728"/>
<gene>
    <name evidence="9" type="ORF">BDD43_5048</name>
</gene>
<name>A0A495J728_9SPHI</name>
<proteinExistence type="inferred from homology"/>
<feature type="transmembrane region" description="Helical" evidence="7">
    <location>
        <begin position="42"/>
        <end position="62"/>
    </location>
</feature>
<organism evidence="9 10">
    <name type="scientific">Mucilaginibacter gracilis</name>
    <dbReference type="NCBI Taxonomy" id="423350"/>
    <lineage>
        <taxon>Bacteria</taxon>
        <taxon>Pseudomonadati</taxon>
        <taxon>Bacteroidota</taxon>
        <taxon>Sphingobacteriia</taxon>
        <taxon>Sphingobacteriales</taxon>
        <taxon>Sphingobacteriaceae</taxon>
        <taxon>Mucilaginibacter</taxon>
    </lineage>
</organism>
<feature type="transmembrane region" description="Helical" evidence="7">
    <location>
        <begin position="117"/>
        <end position="136"/>
    </location>
</feature>